<dbReference type="InterPro" id="IPR036322">
    <property type="entry name" value="WD40_repeat_dom_sf"/>
</dbReference>
<proteinExistence type="predicted"/>
<dbReference type="CDD" id="cd15719">
    <property type="entry name" value="FYVE_WDFY3"/>
    <property type="match status" value="1"/>
</dbReference>
<dbReference type="InterPro" id="IPR017455">
    <property type="entry name" value="Znf_FYVE-rel"/>
</dbReference>
<dbReference type="Gene3D" id="3.30.40.10">
    <property type="entry name" value="Zinc/RING finger domain, C3HC4 (zinc finger)"/>
    <property type="match status" value="1"/>
</dbReference>
<dbReference type="SUPFAM" id="SSF57903">
    <property type="entry name" value="FYVE/PHD zinc finger"/>
    <property type="match status" value="1"/>
</dbReference>
<reference evidence="11" key="1">
    <citation type="submission" date="2017-10" db="EMBL/GenBank/DDBJ databases">
        <title>Transcriptome Assembly of Sugarcane Aphid Adults.</title>
        <authorList>
            <person name="Scully E.D."/>
            <person name="Palmer N.A."/>
            <person name="Geib S.M."/>
            <person name="Sarath G."/>
            <person name="Sattler S.E."/>
        </authorList>
    </citation>
    <scope>NUCLEOTIDE SEQUENCE</scope>
    <source>
        <tissue evidence="11">Whole body</tissue>
    </source>
</reference>
<dbReference type="PANTHER" id="PTHR46108:SF4">
    <property type="entry name" value="BLUE CHEESE"/>
    <property type="match status" value="1"/>
</dbReference>
<dbReference type="Pfam" id="PF14844">
    <property type="entry name" value="PH_BEACH"/>
    <property type="match status" value="1"/>
</dbReference>
<evidence type="ECO:0000256" key="6">
    <source>
        <dbReference type="PROSITE-ProRule" id="PRU00091"/>
    </source>
</evidence>
<dbReference type="InterPro" id="IPR013083">
    <property type="entry name" value="Znf_RING/FYVE/PHD"/>
</dbReference>
<evidence type="ECO:0000256" key="3">
    <source>
        <dbReference type="ARBA" id="ARBA00022737"/>
    </source>
</evidence>
<evidence type="ECO:0000313" key="11">
    <source>
        <dbReference type="EMBL" id="MBW13654.1"/>
    </source>
</evidence>
<dbReference type="CDD" id="cd06071">
    <property type="entry name" value="Beach"/>
    <property type="match status" value="1"/>
</dbReference>
<dbReference type="Pfam" id="PF02138">
    <property type="entry name" value="Beach"/>
    <property type="match status" value="1"/>
</dbReference>
<dbReference type="Pfam" id="PF00400">
    <property type="entry name" value="WD40"/>
    <property type="match status" value="2"/>
</dbReference>
<dbReference type="SUPFAM" id="SSF50729">
    <property type="entry name" value="PH domain-like"/>
    <property type="match status" value="1"/>
</dbReference>
<dbReference type="Gene3D" id="2.30.29.30">
    <property type="entry name" value="Pleckstrin-homology domain (PH domain)/Phosphotyrosine-binding domain (PTB)"/>
    <property type="match status" value="1"/>
</dbReference>
<dbReference type="InterPro" id="IPR019775">
    <property type="entry name" value="WD40_repeat_CS"/>
</dbReference>
<dbReference type="EMBL" id="GFXV01001849">
    <property type="protein sequence ID" value="MBW13654.1"/>
    <property type="molecule type" value="Transcribed_RNA"/>
</dbReference>
<feature type="repeat" description="WD" evidence="7">
    <location>
        <begin position="728"/>
        <end position="752"/>
    </location>
</feature>
<feature type="repeat" description="WD" evidence="7">
    <location>
        <begin position="625"/>
        <end position="666"/>
    </location>
</feature>
<dbReference type="GO" id="GO:0008270">
    <property type="term" value="F:zinc ion binding"/>
    <property type="evidence" value="ECO:0007669"/>
    <property type="project" value="UniProtKB-KW"/>
</dbReference>
<evidence type="ECO:0000256" key="1">
    <source>
        <dbReference type="ARBA" id="ARBA00022574"/>
    </source>
</evidence>
<dbReference type="PROSITE" id="PS00678">
    <property type="entry name" value="WD_REPEATS_1"/>
    <property type="match status" value="1"/>
</dbReference>
<keyword evidence="2" id="KW-0479">Metal-binding</keyword>
<evidence type="ECO:0000259" key="8">
    <source>
        <dbReference type="PROSITE" id="PS50178"/>
    </source>
</evidence>
<dbReference type="InterPro" id="IPR051944">
    <property type="entry name" value="BEACH_domain_protein"/>
</dbReference>
<dbReference type="PROSITE" id="PS50197">
    <property type="entry name" value="BEACH"/>
    <property type="match status" value="1"/>
</dbReference>
<feature type="domain" description="BEACH" evidence="9">
    <location>
        <begin position="182"/>
        <end position="475"/>
    </location>
</feature>
<dbReference type="InterPro" id="IPR001680">
    <property type="entry name" value="WD40_rpt"/>
</dbReference>
<keyword evidence="5" id="KW-0862">Zinc</keyword>
<evidence type="ECO:0000259" key="10">
    <source>
        <dbReference type="PROSITE" id="PS51783"/>
    </source>
</evidence>
<evidence type="ECO:0000256" key="4">
    <source>
        <dbReference type="ARBA" id="ARBA00022771"/>
    </source>
</evidence>
<dbReference type="InterPro" id="IPR015943">
    <property type="entry name" value="WD40/YVTN_repeat-like_dom_sf"/>
</dbReference>
<dbReference type="InterPro" id="IPR011993">
    <property type="entry name" value="PH-like_dom_sf"/>
</dbReference>
<dbReference type="Gene3D" id="1.10.1540.10">
    <property type="entry name" value="BEACH domain"/>
    <property type="match status" value="1"/>
</dbReference>
<protein>
    <submittedName>
        <fullName evidence="11">WD repeat and FYVE domain-containing protein 3</fullName>
    </submittedName>
</protein>
<dbReference type="OrthoDB" id="10018316at2759"/>
<dbReference type="InterPro" id="IPR023362">
    <property type="entry name" value="PH-BEACH_dom"/>
</dbReference>
<dbReference type="SUPFAM" id="SSF50978">
    <property type="entry name" value="WD40 repeat-like"/>
    <property type="match status" value="1"/>
</dbReference>
<dbReference type="PROSITE" id="PS51783">
    <property type="entry name" value="PH_BEACH"/>
    <property type="match status" value="1"/>
</dbReference>
<name>A0A2H8THQ8_9HEMI</name>
<dbReference type="SMART" id="SM00064">
    <property type="entry name" value="FYVE"/>
    <property type="match status" value="1"/>
</dbReference>
<organism evidence="11">
    <name type="scientific">Melanaphis sacchari</name>
    <dbReference type="NCBI Taxonomy" id="742174"/>
    <lineage>
        <taxon>Eukaryota</taxon>
        <taxon>Metazoa</taxon>
        <taxon>Ecdysozoa</taxon>
        <taxon>Arthropoda</taxon>
        <taxon>Hexapoda</taxon>
        <taxon>Insecta</taxon>
        <taxon>Pterygota</taxon>
        <taxon>Neoptera</taxon>
        <taxon>Paraneoptera</taxon>
        <taxon>Hemiptera</taxon>
        <taxon>Sternorrhyncha</taxon>
        <taxon>Aphidomorpha</taxon>
        <taxon>Aphidoidea</taxon>
        <taxon>Aphididae</taxon>
        <taxon>Aphidini</taxon>
        <taxon>Melanaphis</taxon>
    </lineage>
</organism>
<dbReference type="FunFam" id="1.10.1540.10:FF:000002">
    <property type="entry name" value="WD repeat and FYVE domain containing 3"/>
    <property type="match status" value="1"/>
</dbReference>
<dbReference type="SUPFAM" id="SSF81837">
    <property type="entry name" value="BEACH domain"/>
    <property type="match status" value="1"/>
</dbReference>
<dbReference type="PROSITE" id="PS50294">
    <property type="entry name" value="WD_REPEATS_REGION"/>
    <property type="match status" value="1"/>
</dbReference>
<dbReference type="SMART" id="SM00320">
    <property type="entry name" value="WD40"/>
    <property type="match status" value="5"/>
</dbReference>
<dbReference type="SMART" id="SM01026">
    <property type="entry name" value="Beach"/>
    <property type="match status" value="1"/>
</dbReference>
<sequence length="1069" mass="120880">MDDNDIESGIEDQAPPDDNHTIIRLLEPNEKISHMFRCARIQGLDTYEGLLLFGKDHVYIVDGFTLLKTREIRDIDTLLPNSYEPLLPSPGNGSPNRVRIKKQSSKFSYDDIREVHKRRYLLQPIAIELFSADGRNHLLALPKKLRNKVFNRFMAYSTSIADNAHQSVAGQKRTANVEQSTSLLSNLMGETTVTQRWVKGEISNFQYLMYLNTLAGRSYNDLMQYPVFPWILNDYESDVLDFSNPAIFRDFSKPMGAQCPQRLEQFLKRYREWDDPHGETPPYHFGTHYSSAMIVCSYLVRMEPFTQHFLRLQGGHFDLADRMFNSIREAWLSASKTNMADVKELVPEFFYLPEFLVNSNNFDLGCKQNGVQLNDVVLPPWAKDDPHEFIRVHRAALESEYVSQHLHEWIDLIFGYKQLGPPAVQACNLFHHLFYEGNVDIYSIDDPLKKNATIGFINNFGQIPKQLFKKPHPNKKQPTNKASMLDAANPILSSSTNLSSSDKLFFYHLDNLKPSLQPIKELKGPVGQILQVEKNVLAVEQNKALMPPNFNKTITWGFADHSLRLAQYETDKPIVICESSSQSPGEIVTCVCPTSKTVITAGTSTVLTVWELDLNNKSLRIVDNLYGHTEAVTCLAASDTYNIVVSGSRDCTAIVWDLCTKAFVRQLKKHNAPVAALAINNSTGQIASCAGTMLHVYTINGEELANVDTSVGRADRMQQILCVAFSQAIDWDPQNVIITGSSDGVVRMWSMEYVQVPKVPLNTLSTESSVLKESSDEKNKDVSENCSLLKTRTIAVQRLVKQLSISSETINEQGLVMKSGSESSLSEQEPKTPVKTIGRTDKIVFADENDSTPPIPTMRKKRAVKPNPLLRKSECNTSSSTDEPNIQQESLAVSDSVLRLSKSETNLIESFIIVDQDDLKTKPVSPLHRLRDGFQWQRQLVFRSKLTMHTAYDRKDNTEPASITCISISKDHRTVYIGDARGRVFTWNVAEHPGKGVADHWLKDEGAEQCNLCDVRFSLYERRHHCRNCGQLFCSKCSKYESEISRLRILKPVRVCKPCHTSLQSAKHT</sequence>
<keyword evidence="1 7" id="KW-0853">WD repeat</keyword>
<feature type="domain" description="FYVE-type" evidence="8">
    <location>
        <begin position="1004"/>
        <end position="1064"/>
    </location>
</feature>
<dbReference type="Gene3D" id="2.130.10.10">
    <property type="entry name" value="YVTN repeat-like/Quinoprotein amine dehydrogenase"/>
    <property type="match status" value="1"/>
</dbReference>
<gene>
    <name evidence="11" type="primary">WDFY3_0</name>
</gene>
<dbReference type="PROSITE" id="PS50082">
    <property type="entry name" value="WD_REPEATS_2"/>
    <property type="match status" value="2"/>
</dbReference>
<dbReference type="PROSITE" id="PS50178">
    <property type="entry name" value="ZF_FYVE"/>
    <property type="match status" value="1"/>
</dbReference>
<dbReference type="InterPro" id="IPR011011">
    <property type="entry name" value="Znf_FYVE_PHD"/>
</dbReference>
<keyword evidence="3" id="KW-0677">Repeat</keyword>
<feature type="domain" description="BEACH-type PH" evidence="10">
    <location>
        <begin position="27"/>
        <end position="154"/>
    </location>
</feature>
<dbReference type="CDD" id="cd01201">
    <property type="entry name" value="PH_BEACH"/>
    <property type="match status" value="1"/>
</dbReference>
<accession>A0A2H8THQ8</accession>
<evidence type="ECO:0000256" key="2">
    <source>
        <dbReference type="ARBA" id="ARBA00022723"/>
    </source>
</evidence>
<dbReference type="Pfam" id="PF01363">
    <property type="entry name" value="FYVE"/>
    <property type="match status" value="1"/>
</dbReference>
<dbReference type="PANTHER" id="PTHR46108">
    <property type="entry name" value="BLUE CHEESE"/>
    <property type="match status" value="1"/>
</dbReference>
<evidence type="ECO:0000256" key="5">
    <source>
        <dbReference type="ARBA" id="ARBA00022833"/>
    </source>
</evidence>
<dbReference type="InterPro" id="IPR000409">
    <property type="entry name" value="BEACH_dom"/>
</dbReference>
<evidence type="ECO:0000256" key="7">
    <source>
        <dbReference type="PROSITE-ProRule" id="PRU00221"/>
    </source>
</evidence>
<keyword evidence="4 6" id="KW-0863">Zinc-finger</keyword>
<dbReference type="InterPro" id="IPR000306">
    <property type="entry name" value="Znf_FYVE"/>
</dbReference>
<dbReference type="InterPro" id="IPR036372">
    <property type="entry name" value="BEACH_dom_sf"/>
</dbReference>
<evidence type="ECO:0000259" key="9">
    <source>
        <dbReference type="PROSITE" id="PS50197"/>
    </source>
</evidence>
<dbReference type="AlphaFoldDB" id="A0A2H8THQ8"/>